<keyword evidence="3" id="KW-1185">Reference proteome</keyword>
<name>A0ABR1B0U8_POLSC</name>
<organism evidence="2 3">
    <name type="scientific">Polyplax serrata</name>
    <name type="common">Common mouse louse</name>
    <dbReference type="NCBI Taxonomy" id="468196"/>
    <lineage>
        <taxon>Eukaryota</taxon>
        <taxon>Metazoa</taxon>
        <taxon>Ecdysozoa</taxon>
        <taxon>Arthropoda</taxon>
        <taxon>Hexapoda</taxon>
        <taxon>Insecta</taxon>
        <taxon>Pterygota</taxon>
        <taxon>Neoptera</taxon>
        <taxon>Paraneoptera</taxon>
        <taxon>Psocodea</taxon>
        <taxon>Troctomorpha</taxon>
        <taxon>Phthiraptera</taxon>
        <taxon>Anoplura</taxon>
        <taxon>Polyplacidae</taxon>
        <taxon>Polyplax</taxon>
    </lineage>
</organism>
<dbReference type="Proteomes" id="UP001359485">
    <property type="component" value="Unassembled WGS sequence"/>
</dbReference>
<comment type="caution">
    <text evidence="2">The sequence shown here is derived from an EMBL/GenBank/DDBJ whole genome shotgun (WGS) entry which is preliminary data.</text>
</comment>
<proteinExistence type="predicted"/>
<evidence type="ECO:0000256" key="1">
    <source>
        <dbReference type="SAM" id="MobiDB-lite"/>
    </source>
</evidence>
<protein>
    <submittedName>
        <fullName evidence="2">Uncharacterized protein</fullName>
    </submittedName>
</protein>
<sequence>MVPTNGMKEQHEHVKVNLESKNSTESRPFDVQEGVFVNGKYEYIKIYHSVCAAQSFDLKCHAIPIASRRKGGVKNCLWGLGASGETQNVNFQSLTELPGSNLQLE</sequence>
<accession>A0ABR1B0U8</accession>
<reference evidence="2 3" key="1">
    <citation type="submission" date="2023-09" db="EMBL/GenBank/DDBJ databases">
        <title>Genomes of two closely related lineages of the louse Polyplax serrata with different host specificities.</title>
        <authorList>
            <person name="Martinu J."/>
            <person name="Tarabai H."/>
            <person name="Stefka J."/>
            <person name="Hypsa V."/>
        </authorList>
    </citation>
    <scope>NUCLEOTIDE SEQUENCE [LARGE SCALE GENOMIC DNA]</scope>
    <source>
        <strain evidence="2">98ZLc_SE</strain>
    </source>
</reference>
<dbReference type="EMBL" id="JAWJWF010000005">
    <property type="protein sequence ID" value="KAK6632436.1"/>
    <property type="molecule type" value="Genomic_DNA"/>
</dbReference>
<evidence type="ECO:0000313" key="2">
    <source>
        <dbReference type="EMBL" id="KAK6632436.1"/>
    </source>
</evidence>
<gene>
    <name evidence="2" type="ORF">RUM44_007478</name>
</gene>
<evidence type="ECO:0000313" key="3">
    <source>
        <dbReference type="Proteomes" id="UP001359485"/>
    </source>
</evidence>
<feature type="compositionally biased region" description="Basic and acidic residues" evidence="1">
    <location>
        <begin position="8"/>
        <end position="26"/>
    </location>
</feature>
<feature type="region of interest" description="Disordered" evidence="1">
    <location>
        <begin position="1"/>
        <end position="26"/>
    </location>
</feature>